<dbReference type="Pfam" id="PF04542">
    <property type="entry name" value="Sigma70_r2"/>
    <property type="match status" value="1"/>
</dbReference>
<dbReference type="InterPro" id="IPR036388">
    <property type="entry name" value="WH-like_DNA-bd_sf"/>
</dbReference>
<dbReference type="GO" id="GO:0003677">
    <property type="term" value="F:DNA binding"/>
    <property type="evidence" value="ECO:0007669"/>
    <property type="project" value="UniProtKB-KW"/>
</dbReference>
<dbReference type="InterPro" id="IPR013324">
    <property type="entry name" value="RNA_pol_sigma_r3/r4-like"/>
</dbReference>
<dbReference type="GO" id="GO:0016987">
    <property type="term" value="F:sigma factor activity"/>
    <property type="evidence" value="ECO:0007669"/>
    <property type="project" value="UniProtKB-KW"/>
</dbReference>
<dbReference type="InterPro" id="IPR007627">
    <property type="entry name" value="RNA_pol_sigma70_r2"/>
</dbReference>
<comment type="similarity">
    <text evidence="1">Belongs to the sigma-70 factor family. ECF subfamily.</text>
</comment>
<protein>
    <submittedName>
        <fullName evidence="8">Sigma-70 family RNA polymerase sigma factor</fullName>
    </submittedName>
</protein>
<feature type="domain" description="RNA polymerase sigma-70 region 2" evidence="6">
    <location>
        <begin position="31"/>
        <end position="98"/>
    </location>
</feature>
<organism evidence="8">
    <name type="scientific">Ignavibacterium album</name>
    <dbReference type="NCBI Taxonomy" id="591197"/>
    <lineage>
        <taxon>Bacteria</taxon>
        <taxon>Pseudomonadati</taxon>
        <taxon>Ignavibacteriota</taxon>
        <taxon>Ignavibacteria</taxon>
        <taxon>Ignavibacteriales</taxon>
        <taxon>Ignavibacteriaceae</taxon>
        <taxon>Ignavibacterium</taxon>
    </lineage>
</organism>
<dbReference type="PANTHER" id="PTHR43133">
    <property type="entry name" value="RNA POLYMERASE ECF-TYPE SIGMA FACTO"/>
    <property type="match status" value="1"/>
</dbReference>
<reference evidence="8" key="1">
    <citation type="journal article" date="2020" name="mSystems">
        <title>Genome- and Community-Level Interaction Insights into Carbon Utilization and Element Cycling Functions of Hydrothermarchaeota in Hydrothermal Sediment.</title>
        <authorList>
            <person name="Zhou Z."/>
            <person name="Liu Y."/>
            <person name="Xu W."/>
            <person name="Pan J."/>
            <person name="Luo Z.H."/>
            <person name="Li M."/>
        </authorList>
    </citation>
    <scope>NUCLEOTIDE SEQUENCE [LARGE SCALE GENOMIC DNA]</scope>
    <source>
        <strain evidence="8">SpSt-479</strain>
    </source>
</reference>
<sequence length="194" mass="22670">MGQGKLNNINTNDYELLQRVLKRDSKALEILYDKYSPLLYTLIKRIVKDDKLAEEVLADVFVIIWQKTDFYNFDYKNVYSWVVLLTKNKAVDTLRRRNGNTRVEYNDEFENNFIIPNIYDYNDFGFEDAFAKSGKLRSAISKLTEAQRYVLQLAFFEGLTQSEIAAKLKIPLPTVKSKIKVALNTLKEKMNTEE</sequence>
<dbReference type="SUPFAM" id="SSF88659">
    <property type="entry name" value="Sigma3 and sigma4 domains of RNA polymerase sigma factors"/>
    <property type="match status" value="1"/>
</dbReference>
<feature type="domain" description="RNA polymerase sigma-70 region 4" evidence="7">
    <location>
        <begin position="139"/>
        <end position="188"/>
    </location>
</feature>
<keyword evidence="2" id="KW-0805">Transcription regulation</keyword>
<dbReference type="Gene3D" id="1.10.10.10">
    <property type="entry name" value="Winged helix-like DNA-binding domain superfamily/Winged helix DNA-binding domain"/>
    <property type="match status" value="1"/>
</dbReference>
<evidence type="ECO:0000256" key="3">
    <source>
        <dbReference type="ARBA" id="ARBA00023082"/>
    </source>
</evidence>
<gene>
    <name evidence="8" type="ORF">ENS31_13270</name>
</gene>
<evidence type="ECO:0000313" key="8">
    <source>
        <dbReference type="EMBL" id="HFI92481.1"/>
    </source>
</evidence>
<dbReference type="Pfam" id="PF04545">
    <property type="entry name" value="Sigma70_r4"/>
    <property type="match status" value="1"/>
</dbReference>
<dbReference type="InterPro" id="IPR014284">
    <property type="entry name" value="RNA_pol_sigma-70_dom"/>
</dbReference>
<proteinExistence type="inferred from homology"/>
<keyword evidence="4" id="KW-0238">DNA-binding</keyword>
<dbReference type="AlphaFoldDB" id="A0A7V2ZM43"/>
<dbReference type="CDD" id="cd06171">
    <property type="entry name" value="Sigma70_r4"/>
    <property type="match status" value="1"/>
</dbReference>
<dbReference type="InterPro" id="IPR013325">
    <property type="entry name" value="RNA_pol_sigma_r2"/>
</dbReference>
<name>A0A7V2ZM43_9BACT</name>
<dbReference type="InterPro" id="IPR007630">
    <property type="entry name" value="RNA_pol_sigma70_r4"/>
</dbReference>
<dbReference type="InterPro" id="IPR039425">
    <property type="entry name" value="RNA_pol_sigma-70-like"/>
</dbReference>
<dbReference type="EMBL" id="DSUJ01000011">
    <property type="protein sequence ID" value="HFI92481.1"/>
    <property type="molecule type" value="Genomic_DNA"/>
</dbReference>
<accession>A0A7V2ZM43</accession>
<keyword evidence="3" id="KW-0731">Sigma factor</keyword>
<evidence type="ECO:0000256" key="2">
    <source>
        <dbReference type="ARBA" id="ARBA00023015"/>
    </source>
</evidence>
<evidence type="ECO:0000259" key="6">
    <source>
        <dbReference type="Pfam" id="PF04542"/>
    </source>
</evidence>
<evidence type="ECO:0000259" key="7">
    <source>
        <dbReference type="Pfam" id="PF04545"/>
    </source>
</evidence>
<dbReference type="GO" id="GO:0006352">
    <property type="term" value="P:DNA-templated transcription initiation"/>
    <property type="evidence" value="ECO:0007669"/>
    <property type="project" value="InterPro"/>
</dbReference>
<dbReference type="NCBIfam" id="TIGR02937">
    <property type="entry name" value="sigma70-ECF"/>
    <property type="match status" value="1"/>
</dbReference>
<evidence type="ECO:0000256" key="4">
    <source>
        <dbReference type="ARBA" id="ARBA00023125"/>
    </source>
</evidence>
<dbReference type="Gene3D" id="1.10.1740.10">
    <property type="match status" value="1"/>
</dbReference>
<evidence type="ECO:0000256" key="5">
    <source>
        <dbReference type="ARBA" id="ARBA00023163"/>
    </source>
</evidence>
<dbReference type="PANTHER" id="PTHR43133:SF62">
    <property type="entry name" value="RNA POLYMERASE SIGMA FACTOR SIGZ"/>
    <property type="match status" value="1"/>
</dbReference>
<comment type="caution">
    <text evidence="8">The sequence shown here is derived from an EMBL/GenBank/DDBJ whole genome shotgun (WGS) entry which is preliminary data.</text>
</comment>
<evidence type="ECO:0000256" key="1">
    <source>
        <dbReference type="ARBA" id="ARBA00010641"/>
    </source>
</evidence>
<dbReference type="SUPFAM" id="SSF88946">
    <property type="entry name" value="Sigma2 domain of RNA polymerase sigma factors"/>
    <property type="match status" value="1"/>
</dbReference>
<keyword evidence="5" id="KW-0804">Transcription</keyword>